<dbReference type="Pfam" id="PF19424">
    <property type="entry name" value="UNC80"/>
    <property type="match status" value="1"/>
</dbReference>
<protein>
    <recommendedName>
        <fullName evidence="2">Protein UNC80 central region domain-containing protein</fullName>
    </recommendedName>
</protein>
<dbReference type="Proteomes" id="UP000677054">
    <property type="component" value="Unassembled WGS sequence"/>
</dbReference>
<feature type="region of interest" description="Disordered" evidence="1">
    <location>
        <begin position="1"/>
        <end position="22"/>
    </location>
</feature>
<reference evidence="3" key="1">
    <citation type="submission" date="2020-11" db="EMBL/GenBank/DDBJ databases">
        <authorList>
            <person name="Tran Van P."/>
        </authorList>
    </citation>
    <scope>NUCLEOTIDE SEQUENCE</scope>
</reference>
<feature type="domain" description="Protein UNC80 central region" evidence="2">
    <location>
        <begin position="36"/>
        <end position="198"/>
    </location>
</feature>
<accession>A0A7R9AJ75</accession>
<sequence>DTSRRSSWDWEEGGGEGPRGDAASINVLRENGAQFKSRRLVPKAPLRAGMLRLSLLLDFSSPGASPDPGIVAAVLDLPGAPVVTRAAFLLECAYFVHRCNRGQWPFWMKLNQSIYKAGAPAVPSQSQIGTRGQPSIIRRVHAIQRAAGRLFYSWAEILGVRLEEIMDDGKREGFPQEEARRRQLRREDEEEDFLDESTSFRGCWDRSAVEGEVLGSVGC</sequence>
<dbReference type="GO" id="GO:0005261">
    <property type="term" value="F:monoatomic cation channel activity"/>
    <property type="evidence" value="ECO:0007669"/>
    <property type="project" value="TreeGrafter"/>
</dbReference>
<evidence type="ECO:0000259" key="2">
    <source>
        <dbReference type="Pfam" id="PF19424"/>
    </source>
</evidence>
<feature type="non-terminal residue" evidence="3">
    <location>
        <position position="1"/>
    </location>
</feature>
<dbReference type="GO" id="GO:0034703">
    <property type="term" value="C:cation channel complex"/>
    <property type="evidence" value="ECO:0007669"/>
    <property type="project" value="TreeGrafter"/>
</dbReference>
<gene>
    <name evidence="3" type="ORF">DSTB1V02_LOCUS15053</name>
</gene>
<proteinExistence type="predicted"/>
<dbReference type="PANTHER" id="PTHR31781:SF1">
    <property type="entry name" value="PROTEIN UNC-80 HOMOLOG"/>
    <property type="match status" value="1"/>
</dbReference>
<dbReference type="GO" id="GO:0055080">
    <property type="term" value="P:monoatomic cation homeostasis"/>
    <property type="evidence" value="ECO:0007669"/>
    <property type="project" value="TreeGrafter"/>
</dbReference>
<dbReference type="OrthoDB" id="8300538at2759"/>
<dbReference type="EMBL" id="CAJPEV010022421">
    <property type="protein sequence ID" value="CAG0908247.1"/>
    <property type="molecule type" value="Genomic_DNA"/>
</dbReference>
<evidence type="ECO:0000256" key="1">
    <source>
        <dbReference type="SAM" id="MobiDB-lite"/>
    </source>
</evidence>
<dbReference type="GO" id="GO:0030424">
    <property type="term" value="C:axon"/>
    <property type="evidence" value="ECO:0007669"/>
    <property type="project" value="TreeGrafter"/>
</dbReference>
<evidence type="ECO:0000313" key="3">
    <source>
        <dbReference type="EMBL" id="CAD7255308.1"/>
    </source>
</evidence>
<name>A0A7R9AJ75_9CRUS</name>
<evidence type="ECO:0000313" key="4">
    <source>
        <dbReference type="Proteomes" id="UP000677054"/>
    </source>
</evidence>
<organism evidence="3">
    <name type="scientific">Darwinula stevensoni</name>
    <dbReference type="NCBI Taxonomy" id="69355"/>
    <lineage>
        <taxon>Eukaryota</taxon>
        <taxon>Metazoa</taxon>
        <taxon>Ecdysozoa</taxon>
        <taxon>Arthropoda</taxon>
        <taxon>Crustacea</taxon>
        <taxon>Oligostraca</taxon>
        <taxon>Ostracoda</taxon>
        <taxon>Podocopa</taxon>
        <taxon>Podocopida</taxon>
        <taxon>Darwinulocopina</taxon>
        <taxon>Darwinuloidea</taxon>
        <taxon>Darwinulidae</taxon>
        <taxon>Darwinula</taxon>
    </lineage>
</organism>
<dbReference type="AlphaFoldDB" id="A0A7R9AJ75"/>
<dbReference type="PANTHER" id="PTHR31781">
    <property type="entry name" value="UNC80"/>
    <property type="match status" value="1"/>
</dbReference>
<dbReference type="InterPro" id="IPR045852">
    <property type="entry name" value="UNC80_central"/>
</dbReference>
<keyword evidence="4" id="KW-1185">Reference proteome</keyword>
<dbReference type="EMBL" id="LR921939">
    <property type="protein sequence ID" value="CAD7255308.1"/>
    <property type="molecule type" value="Genomic_DNA"/>
</dbReference>